<feature type="compositionally biased region" description="Basic and acidic residues" evidence="1">
    <location>
        <begin position="80"/>
        <end position="90"/>
    </location>
</feature>
<reference evidence="3" key="1">
    <citation type="journal article" date="2019" name="Int. J. Syst. Evol. Microbiol.">
        <title>The Global Catalogue of Microorganisms (GCM) 10K type strain sequencing project: providing services to taxonomists for standard genome sequencing and annotation.</title>
        <authorList>
            <consortium name="The Broad Institute Genomics Platform"/>
            <consortium name="The Broad Institute Genome Sequencing Center for Infectious Disease"/>
            <person name="Wu L."/>
            <person name="Ma J."/>
        </authorList>
    </citation>
    <scope>NUCLEOTIDE SEQUENCE [LARGE SCALE GENOMIC DNA]</scope>
    <source>
        <strain evidence="3">JCM 4737</strain>
    </source>
</reference>
<protein>
    <submittedName>
        <fullName evidence="2">Uncharacterized protein</fullName>
    </submittedName>
</protein>
<organism evidence="2 3">
    <name type="scientific">Streptomyces chryseus</name>
    <dbReference type="NCBI Taxonomy" id="68186"/>
    <lineage>
        <taxon>Bacteria</taxon>
        <taxon>Bacillati</taxon>
        <taxon>Actinomycetota</taxon>
        <taxon>Actinomycetes</taxon>
        <taxon>Kitasatosporales</taxon>
        <taxon>Streptomycetaceae</taxon>
        <taxon>Streptomyces</taxon>
    </lineage>
</organism>
<feature type="region of interest" description="Disordered" evidence="1">
    <location>
        <begin position="1"/>
        <end position="114"/>
    </location>
</feature>
<feature type="compositionally biased region" description="Low complexity" evidence="1">
    <location>
        <begin position="60"/>
        <end position="71"/>
    </location>
</feature>
<sequence>MGSSLRSPGARQQEKPQAEGHRQCGPDDHPDVIQGPCGPFLGEPPRQRIADRPARTETTSYRSSSMAAADSRATKAVGIRRADQKRRTSRPDFPLAALVPAPAPGRRRTELPFR</sequence>
<feature type="compositionally biased region" description="Basic and acidic residues" evidence="1">
    <location>
        <begin position="45"/>
        <end position="55"/>
    </location>
</feature>
<accession>A0ABQ3E8Y0</accession>
<evidence type="ECO:0000313" key="2">
    <source>
        <dbReference type="EMBL" id="GHB30196.1"/>
    </source>
</evidence>
<comment type="caution">
    <text evidence="2">The sequence shown here is derived from an EMBL/GenBank/DDBJ whole genome shotgun (WGS) entry which is preliminary data.</text>
</comment>
<feature type="compositionally biased region" description="Basic and acidic residues" evidence="1">
    <location>
        <begin position="12"/>
        <end position="31"/>
    </location>
</feature>
<keyword evidence="3" id="KW-1185">Reference proteome</keyword>
<gene>
    <name evidence="2" type="ORF">GCM10010346_62060</name>
</gene>
<dbReference type="Proteomes" id="UP000599437">
    <property type="component" value="Unassembled WGS sequence"/>
</dbReference>
<evidence type="ECO:0000256" key="1">
    <source>
        <dbReference type="SAM" id="MobiDB-lite"/>
    </source>
</evidence>
<proteinExistence type="predicted"/>
<evidence type="ECO:0000313" key="3">
    <source>
        <dbReference type="Proteomes" id="UP000599437"/>
    </source>
</evidence>
<name>A0ABQ3E8Y0_9ACTN</name>
<dbReference type="EMBL" id="BMVO01000036">
    <property type="protein sequence ID" value="GHB30196.1"/>
    <property type="molecule type" value="Genomic_DNA"/>
</dbReference>